<dbReference type="InterPro" id="IPR011990">
    <property type="entry name" value="TPR-like_helical_dom_sf"/>
</dbReference>
<dbReference type="SUPFAM" id="SSF48452">
    <property type="entry name" value="TPR-like"/>
    <property type="match status" value="1"/>
</dbReference>
<dbReference type="Pfam" id="PF00570">
    <property type="entry name" value="HRDC"/>
    <property type="match status" value="1"/>
</dbReference>
<gene>
    <name evidence="2" type="ORF">SAMN02745725_00979</name>
</gene>
<evidence type="ECO:0000259" key="1">
    <source>
        <dbReference type="PROSITE" id="PS50967"/>
    </source>
</evidence>
<dbReference type="GO" id="GO:0003676">
    <property type="term" value="F:nucleic acid binding"/>
    <property type="evidence" value="ECO:0007669"/>
    <property type="project" value="InterPro"/>
</dbReference>
<dbReference type="GO" id="GO:0000166">
    <property type="term" value="F:nucleotide binding"/>
    <property type="evidence" value="ECO:0007669"/>
    <property type="project" value="InterPro"/>
</dbReference>
<proteinExistence type="predicted"/>
<dbReference type="Proteomes" id="UP000184185">
    <property type="component" value="Unassembled WGS sequence"/>
</dbReference>
<dbReference type="Gene3D" id="1.10.150.80">
    <property type="entry name" value="HRDC domain"/>
    <property type="match status" value="1"/>
</dbReference>
<accession>A0A1M6DH30</accession>
<protein>
    <submittedName>
        <fullName evidence="2">HRDC domain-containing protein</fullName>
    </submittedName>
</protein>
<dbReference type="Gene3D" id="1.25.40.10">
    <property type="entry name" value="Tetratricopeptide repeat domain"/>
    <property type="match status" value="1"/>
</dbReference>
<dbReference type="RefSeq" id="WP_072913478.1">
    <property type="nucleotide sequence ID" value="NZ_FQYQ01000004.1"/>
</dbReference>
<evidence type="ECO:0000313" key="2">
    <source>
        <dbReference type="EMBL" id="SHI72492.1"/>
    </source>
</evidence>
<dbReference type="AlphaFoldDB" id="A0A1M6DH30"/>
<dbReference type="PROSITE" id="PS50967">
    <property type="entry name" value="HRDC"/>
    <property type="match status" value="1"/>
</dbReference>
<dbReference type="EMBL" id="FQYQ01000004">
    <property type="protein sequence ID" value="SHI72492.1"/>
    <property type="molecule type" value="Genomic_DNA"/>
</dbReference>
<dbReference type="InterPro" id="IPR002121">
    <property type="entry name" value="HRDC_dom"/>
</dbReference>
<name>A0A1M6DH30_PSEXY</name>
<feature type="domain" description="HRDC" evidence="1">
    <location>
        <begin position="401"/>
        <end position="475"/>
    </location>
</feature>
<dbReference type="OrthoDB" id="9763310at2"/>
<dbReference type="InterPro" id="IPR010997">
    <property type="entry name" value="HRDC-like_sf"/>
</dbReference>
<dbReference type="SMART" id="SM00341">
    <property type="entry name" value="HRDC"/>
    <property type="match status" value="1"/>
</dbReference>
<organism evidence="2 3">
    <name type="scientific">Pseudobutyrivibrio xylanivorans DSM 14809</name>
    <dbReference type="NCBI Taxonomy" id="1123012"/>
    <lineage>
        <taxon>Bacteria</taxon>
        <taxon>Bacillati</taxon>
        <taxon>Bacillota</taxon>
        <taxon>Clostridia</taxon>
        <taxon>Lachnospirales</taxon>
        <taxon>Lachnospiraceae</taxon>
        <taxon>Pseudobutyrivibrio</taxon>
    </lineage>
</organism>
<reference evidence="2 3" key="1">
    <citation type="submission" date="2016-11" db="EMBL/GenBank/DDBJ databases">
        <authorList>
            <person name="Jaros S."/>
            <person name="Januszkiewicz K."/>
            <person name="Wedrychowicz H."/>
        </authorList>
    </citation>
    <scope>NUCLEOTIDE SEQUENCE [LARGE SCALE GENOMIC DNA]</scope>
    <source>
        <strain evidence="2 3">DSM 14809</strain>
    </source>
</reference>
<evidence type="ECO:0000313" key="3">
    <source>
        <dbReference type="Proteomes" id="UP000184185"/>
    </source>
</evidence>
<dbReference type="InterPro" id="IPR044876">
    <property type="entry name" value="HRDC_dom_sf"/>
</dbReference>
<dbReference type="SUPFAM" id="SSF47819">
    <property type="entry name" value="HRDC-like"/>
    <property type="match status" value="1"/>
</dbReference>
<keyword evidence="3" id="KW-1185">Reference proteome</keyword>
<sequence>METYEYNGEKYYFKKGKWLKSDYTVAPISVVTELNKLLMENENFEEKSVDEIIKLLDGAKMTSNTGFALKLAEEAMEKASLSEARALLPRITSLYRIKHRPEKAIEVGEHYIGIYEGKIWSPSLFTSLAAAYCDLNELEKARKYANRARAISGNNSSVELMSVYARLKKLEEDSPDIVIRDRSIEQLIDSKNDDSTKSDNLILESHKVIAQKQVVERIGKKTYWDLVDENPNTVVLKKEGWLFRAKDECAHVLSNSLGYNIMNRDNGTEEAGAAQLDVIVGGLKDLHINYLVVHFDEIIERGEFQDNQYSNFIEKNEQYVPLERKRSRESQGVSEIKEEKIVLLQFIDLLQKGVDPITGEIYEDDNFLFSKEMKEILEIAKTKIESQIALNERKISDSDLNQDGQALYEKLKECRMNMAKELGVPAFTICHNSTLANISQRKPGSKEEMLTVPGVGEKAFEKYGEAFLEIINNNS</sequence>